<evidence type="ECO:0000313" key="2">
    <source>
        <dbReference type="Proteomes" id="UP000789702"/>
    </source>
</evidence>
<dbReference type="EMBL" id="CAJVPU010012998">
    <property type="protein sequence ID" value="CAG8628604.1"/>
    <property type="molecule type" value="Genomic_DNA"/>
</dbReference>
<name>A0ACA9N5B1_9GLOM</name>
<evidence type="ECO:0000313" key="1">
    <source>
        <dbReference type="EMBL" id="CAG8628604.1"/>
    </source>
</evidence>
<dbReference type="Proteomes" id="UP000789702">
    <property type="component" value="Unassembled WGS sequence"/>
</dbReference>
<comment type="caution">
    <text evidence="1">The sequence shown here is derived from an EMBL/GenBank/DDBJ whole genome shotgun (WGS) entry which is preliminary data.</text>
</comment>
<accession>A0ACA9N5B1</accession>
<sequence>LKNQPKAIQFLEKIKAEKVTISADLVKENLTKLIDDFDQLNFTT</sequence>
<reference evidence="1" key="1">
    <citation type="submission" date="2021-06" db="EMBL/GenBank/DDBJ databases">
        <authorList>
            <person name="Kallberg Y."/>
            <person name="Tangrot J."/>
            <person name="Rosling A."/>
        </authorList>
    </citation>
    <scope>NUCLEOTIDE SEQUENCE</scope>
    <source>
        <strain evidence="1">IL203A</strain>
    </source>
</reference>
<feature type="non-terminal residue" evidence="1">
    <location>
        <position position="1"/>
    </location>
</feature>
<proteinExistence type="predicted"/>
<keyword evidence="2" id="KW-1185">Reference proteome</keyword>
<protein>
    <submittedName>
        <fullName evidence="1">15735_t:CDS:1</fullName>
    </submittedName>
</protein>
<gene>
    <name evidence="1" type="ORF">DHETER_LOCUS8309</name>
</gene>
<organism evidence="1 2">
    <name type="scientific">Dentiscutata heterogama</name>
    <dbReference type="NCBI Taxonomy" id="1316150"/>
    <lineage>
        <taxon>Eukaryota</taxon>
        <taxon>Fungi</taxon>
        <taxon>Fungi incertae sedis</taxon>
        <taxon>Mucoromycota</taxon>
        <taxon>Glomeromycotina</taxon>
        <taxon>Glomeromycetes</taxon>
        <taxon>Diversisporales</taxon>
        <taxon>Gigasporaceae</taxon>
        <taxon>Dentiscutata</taxon>
    </lineage>
</organism>